<dbReference type="InterPro" id="IPR036388">
    <property type="entry name" value="WH-like_DNA-bd_sf"/>
</dbReference>
<dbReference type="Pfam" id="PF01614">
    <property type="entry name" value="IclR_C"/>
    <property type="match status" value="1"/>
</dbReference>
<dbReference type="SUPFAM" id="SSF55781">
    <property type="entry name" value="GAF domain-like"/>
    <property type="match status" value="1"/>
</dbReference>
<dbReference type="Gene3D" id="1.10.10.10">
    <property type="entry name" value="Winged helix-like DNA-binding domain superfamily/Winged helix DNA-binding domain"/>
    <property type="match status" value="1"/>
</dbReference>
<evidence type="ECO:0000256" key="1">
    <source>
        <dbReference type="ARBA" id="ARBA00023015"/>
    </source>
</evidence>
<dbReference type="Proteomes" id="UP000653231">
    <property type="component" value="Unassembled WGS sequence"/>
</dbReference>
<feature type="domain" description="IclR-ED" evidence="5">
    <location>
        <begin position="96"/>
        <end position="279"/>
    </location>
</feature>
<evidence type="ECO:0000259" key="5">
    <source>
        <dbReference type="PROSITE" id="PS51078"/>
    </source>
</evidence>
<dbReference type="InterPro" id="IPR036390">
    <property type="entry name" value="WH_DNA-bd_sf"/>
</dbReference>
<dbReference type="Gene3D" id="3.30.450.40">
    <property type="match status" value="1"/>
</dbReference>
<accession>A0ABR8LAW7</accession>
<feature type="domain" description="HTH iclR-type" evidence="4">
    <location>
        <begin position="36"/>
        <end position="96"/>
    </location>
</feature>
<dbReference type="InterPro" id="IPR014757">
    <property type="entry name" value="Tscrpt_reg_IclR_C"/>
</dbReference>
<dbReference type="InterPro" id="IPR029016">
    <property type="entry name" value="GAF-like_dom_sf"/>
</dbReference>
<gene>
    <name evidence="6" type="ORF">IEQ31_25950</name>
</gene>
<dbReference type="PANTHER" id="PTHR30136">
    <property type="entry name" value="HELIX-TURN-HELIX TRANSCRIPTIONAL REGULATOR, ICLR FAMILY"/>
    <property type="match status" value="1"/>
</dbReference>
<keyword evidence="7" id="KW-1185">Reference proteome</keyword>
<evidence type="ECO:0000313" key="6">
    <source>
        <dbReference type="EMBL" id="MBD3146610.1"/>
    </source>
</evidence>
<keyword evidence="1" id="KW-0805">Transcription regulation</keyword>
<dbReference type="EMBL" id="JACXRZ010000021">
    <property type="protein sequence ID" value="MBD3146610.1"/>
    <property type="molecule type" value="Genomic_DNA"/>
</dbReference>
<organism evidence="6 7">
    <name type="scientific">Microbispora bryophytorum subsp. camponoti</name>
    <dbReference type="NCBI Taxonomy" id="1677852"/>
    <lineage>
        <taxon>Bacteria</taxon>
        <taxon>Bacillati</taxon>
        <taxon>Actinomycetota</taxon>
        <taxon>Actinomycetes</taxon>
        <taxon>Streptosporangiales</taxon>
        <taxon>Streptosporangiaceae</taxon>
        <taxon>Microbispora</taxon>
    </lineage>
</organism>
<keyword evidence="2" id="KW-0238">DNA-binding</keyword>
<evidence type="ECO:0000259" key="4">
    <source>
        <dbReference type="PROSITE" id="PS51077"/>
    </source>
</evidence>
<reference evidence="6 7" key="1">
    <citation type="submission" date="2020-09" db="EMBL/GenBank/DDBJ databases">
        <title>Actinomycete isolated from the Camponotus japonicus Mayr.</title>
        <authorList>
            <person name="Gong X."/>
        </authorList>
    </citation>
    <scope>NUCLEOTIDE SEQUENCE [LARGE SCALE GENOMIC DNA]</scope>
    <source>
        <strain evidence="6 7">2C-HV3</strain>
    </source>
</reference>
<keyword evidence="3" id="KW-0804">Transcription</keyword>
<evidence type="ECO:0000256" key="2">
    <source>
        <dbReference type="ARBA" id="ARBA00023125"/>
    </source>
</evidence>
<dbReference type="SUPFAM" id="SSF46785">
    <property type="entry name" value="Winged helix' DNA-binding domain"/>
    <property type="match status" value="1"/>
</dbReference>
<comment type="caution">
    <text evidence="6">The sequence shown here is derived from an EMBL/GenBank/DDBJ whole genome shotgun (WGS) entry which is preliminary data.</text>
</comment>
<dbReference type="PROSITE" id="PS51077">
    <property type="entry name" value="HTH_ICLR"/>
    <property type="match status" value="1"/>
</dbReference>
<dbReference type="InterPro" id="IPR050707">
    <property type="entry name" value="HTH_MetabolicPath_Reg"/>
</dbReference>
<evidence type="ECO:0000313" key="7">
    <source>
        <dbReference type="Proteomes" id="UP000653231"/>
    </source>
</evidence>
<proteinExistence type="predicted"/>
<evidence type="ECO:0000256" key="3">
    <source>
        <dbReference type="ARBA" id="ARBA00023163"/>
    </source>
</evidence>
<dbReference type="InterPro" id="IPR005471">
    <property type="entry name" value="Tscrpt_reg_IclR_N"/>
</dbReference>
<protein>
    <submittedName>
        <fullName evidence="6">IclR family transcriptional regulator</fullName>
    </submittedName>
</protein>
<dbReference type="PROSITE" id="PS51078">
    <property type="entry name" value="ICLR_ED"/>
    <property type="match status" value="1"/>
</dbReference>
<sequence>MWSTVAGVAGAELEILHYGTDRRNSVDLKTPPAYVVTSADHALRAAVMLQLEGGLTVSQVAERLGVARSTAHRLLQTLVYRDFAVQDDRRTYHPGPVLELATYSQSSVSHLRSRALGHLQHLVDVVGESANLAIRTGDRCRFIASVECQHALRVGSREGMVFPAYRTTGGLVLLAELSPSEVDALYAPERYAERPEERPDLASLRTQLARVRRSGFALNDQLSERGVVAVGVPVRDAEGRAVAGLSVSMPSVRYDRHRLPGLVATLRGAAGAIEAGGVAPLH</sequence>
<dbReference type="SMART" id="SM00346">
    <property type="entry name" value="HTH_ICLR"/>
    <property type="match status" value="1"/>
</dbReference>
<dbReference type="Pfam" id="PF09339">
    <property type="entry name" value="HTH_IclR"/>
    <property type="match status" value="1"/>
</dbReference>
<name>A0ABR8LAW7_9ACTN</name>
<dbReference type="PANTHER" id="PTHR30136:SF24">
    <property type="entry name" value="HTH-TYPE TRANSCRIPTIONAL REPRESSOR ALLR"/>
    <property type="match status" value="1"/>
</dbReference>